<dbReference type="STRING" id="503106.A0A218Z100"/>
<keyword evidence="2 6" id="KW-0812">Transmembrane</keyword>
<dbReference type="InParanoid" id="A0A218Z100"/>
<gene>
    <name evidence="7" type="ORF">B2J93_3366</name>
</gene>
<dbReference type="Proteomes" id="UP000242519">
    <property type="component" value="Unassembled WGS sequence"/>
</dbReference>
<dbReference type="InterPro" id="IPR051694">
    <property type="entry name" value="Immunoregulatory_rcpt-like"/>
</dbReference>
<dbReference type="PANTHER" id="PTHR15549:SF27">
    <property type="entry name" value="CHITIN-BINDING TYPE-1 DOMAIN-CONTAINING PROTEIN"/>
    <property type="match status" value="1"/>
</dbReference>
<feature type="compositionally biased region" description="Acidic residues" evidence="5">
    <location>
        <begin position="1015"/>
        <end position="1033"/>
    </location>
</feature>
<comment type="subcellular location">
    <subcellularLocation>
        <location evidence="1">Membrane</location>
        <topology evidence="1">Single-pass membrane protein</topology>
    </subcellularLocation>
</comment>
<evidence type="ECO:0000256" key="6">
    <source>
        <dbReference type="SAM" id="Phobius"/>
    </source>
</evidence>
<dbReference type="PANTHER" id="PTHR15549">
    <property type="entry name" value="PAIRED IMMUNOGLOBULIN-LIKE TYPE 2 RECEPTOR"/>
    <property type="match status" value="1"/>
</dbReference>
<keyword evidence="3 6" id="KW-1133">Transmembrane helix</keyword>
<feature type="compositionally biased region" description="Basic and acidic residues" evidence="5">
    <location>
        <begin position="1034"/>
        <end position="1046"/>
    </location>
</feature>
<feature type="compositionally biased region" description="Low complexity" evidence="5">
    <location>
        <begin position="646"/>
        <end position="657"/>
    </location>
</feature>
<comment type="caution">
    <text evidence="7">The sequence shown here is derived from an EMBL/GenBank/DDBJ whole genome shotgun (WGS) entry which is preliminary data.</text>
</comment>
<accession>A0A218Z100</accession>
<feature type="region of interest" description="Disordered" evidence="5">
    <location>
        <begin position="881"/>
        <end position="920"/>
    </location>
</feature>
<organism evidence="7 8">
    <name type="scientific">Diplocarpon coronariae</name>
    <dbReference type="NCBI Taxonomy" id="2795749"/>
    <lineage>
        <taxon>Eukaryota</taxon>
        <taxon>Fungi</taxon>
        <taxon>Dikarya</taxon>
        <taxon>Ascomycota</taxon>
        <taxon>Pezizomycotina</taxon>
        <taxon>Leotiomycetes</taxon>
        <taxon>Helotiales</taxon>
        <taxon>Drepanopezizaceae</taxon>
        <taxon>Diplocarpon</taxon>
    </lineage>
</organism>
<reference evidence="7 8" key="1">
    <citation type="submission" date="2017-04" db="EMBL/GenBank/DDBJ databases">
        <title>Draft genome sequence of Marssonina coronaria NL1: causal agent of apple blotch.</title>
        <authorList>
            <person name="Cheng Q."/>
        </authorList>
    </citation>
    <scope>NUCLEOTIDE SEQUENCE [LARGE SCALE GENOMIC DNA]</scope>
    <source>
        <strain evidence="7 8">NL1</strain>
    </source>
</reference>
<dbReference type="InterPro" id="IPR015915">
    <property type="entry name" value="Kelch-typ_b-propeller"/>
</dbReference>
<evidence type="ECO:0000313" key="8">
    <source>
        <dbReference type="Proteomes" id="UP000242519"/>
    </source>
</evidence>
<feature type="region of interest" description="Disordered" evidence="5">
    <location>
        <begin position="619"/>
        <end position="660"/>
    </location>
</feature>
<feature type="compositionally biased region" description="Low complexity" evidence="5">
    <location>
        <begin position="730"/>
        <end position="747"/>
    </location>
</feature>
<keyword evidence="4 6" id="KW-0472">Membrane</keyword>
<protein>
    <submittedName>
        <fullName evidence="7">Uncharacterized protein</fullName>
    </submittedName>
</protein>
<evidence type="ECO:0000256" key="4">
    <source>
        <dbReference type="ARBA" id="ARBA00023136"/>
    </source>
</evidence>
<feature type="region of interest" description="Disordered" evidence="5">
    <location>
        <begin position="823"/>
        <end position="855"/>
    </location>
</feature>
<sequence length="1110" mass="118388">MATSRSLPYNPTTILLPPPSAQRRDLAYAFLTTAETQRLVSLNFSSTLSPSTLVLDDISPNLPFLSNTSNALIPSIAPSGEISVYTGSCATPISSELWRFTPDNSSSVGNGTWEQQVASTGKEVAAAALSGADFLASAFSFSTLARANVSQTKIYVFGGMCSRNSSTTSTWQSAASYSNRMLRLNPAASSSEETNYTLGLTSSRGAPISEAGFTITGLTPTYSNGSGLETQQQNFVLVGGHTQTAFINMSQVAIWSLPEENWSFVTVESPATTKGNTELAVKSTPTSVDSRSGHTAVLTEDGSKIVIFGGWVGDVSQAADPQLVVLSLGQGFGGSGDWQWTVPDEQPAGDGIYGHGAVVLPGNVMMVLGGLNISSSGNSKRQASSGAQAQFFNATSMTWASSYTNPSYLAAMASGPADDSDSSGSSSTSLKVGLGAGLGLGLAAILGAILVYFWYNRRHARKIKEAREKDLRDLSLGAANVYESPSRENSQSGGFLWTNGRWSGRSDDRGSQDPSYGSNGAALGYETLQSGAPSLGDRGQILPPKKIPRKPLHSRNTRGIYQPTPNFDFTSGTGHGRANSLGTAGPIHPIYEADEDDTSHHGLDGVGIAIGDPNYTPSQAEENSYSDPFKNPPLANFSVPIRRNRSVSNSEAESSAQSREREVQEWVSDWAAADALLNSQARTHSSVGRISPTRRAQLVQATTIGSVSGEEDCRTASNLSERTERSVNMSTMSISRSGSSSQGRSRANSLRGFITGIKPFTSTIVTTTVASLSPSPIFDSSTGLPIPHSAGSGSSRSFATARTSFPALQAEGEALLPRPVEDFSISAGDHTPARSQADREFTQGSPSKNKPSALGKSWLGSLRRVFSPVDAADTHVPIYRDVSPTRNQPRRTVSASAALWRRKQGKSDWEDSAPRSNTFTDSDYNYHFNASEKPLSQRDTDDEDWDVERAVENRVVQVMFTVPRERLRVVNCGEGDLDEAGSSVGGSVRSRKSVGSGLRRRGNSTLGAGVREAEAEAEEQEEGSIGEDEEEALLLERDDDRAREVPTYDENDTAKGNGKGKEKENITQPDPGSECAGTTEARESALSPSPPRSRVLEIVERIERNNSPER</sequence>
<feature type="region of interest" description="Disordered" evidence="5">
    <location>
        <begin position="483"/>
        <end position="565"/>
    </location>
</feature>
<feature type="region of interest" description="Disordered" evidence="5">
    <location>
        <begin position="975"/>
        <end position="1110"/>
    </location>
</feature>
<feature type="compositionally biased region" description="Basic residues" evidence="5">
    <location>
        <begin position="546"/>
        <end position="556"/>
    </location>
</feature>
<dbReference type="EMBL" id="MZNU01000299">
    <property type="protein sequence ID" value="OWP00906.1"/>
    <property type="molecule type" value="Genomic_DNA"/>
</dbReference>
<name>A0A218Z100_9HELO</name>
<proteinExistence type="predicted"/>
<keyword evidence="8" id="KW-1185">Reference proteome</keyword>
<dbReference type="GO" id="GO:0016020">
    <property type="term" value="C:membrane"/>
    <property type="evidence" value="ECO:0007669"/>
    <property type="project" value="UniProtKB-SubCell"/>
</dbReference>
<evidence type="ECO:0000313" key="7">
    <source>
        <dbReference type="EMBL" id="OWP00906.1"/>
    </source>
</evidence>
<dbReference type="GO" id="GO:0071944">
    <property type="term" value="C:cell periphery"/>
    <property type="evidence" value="ECO:0007669"/>
    <property type="project" value="UniProtKB-ARBA"/>
</dbReference>
<feature type="region of interest" description="Disordered" evidence="5">
    <location>
        <begin position="701"/>
        <end position="747"/>
    </location>
</feature>
<dbReference type="AlphaFoldDB" id="A0A218Z100"/>
<feature type="compositionally biased region" description="Low complexity" evidence="5">
    <location>
        <begin position="981"/>
        <end position="997"/>
    </location>
</feature>
<evidence type="ECO:0000256" key="5">
    <source>
        <dbReference type="SAM" id="MobiDB-lite"/>
    </source>
</evidence>
<dbReference type="SUPFAM" id="SSF117281">
    <property type="entry name" value="Kelch motif"/>
    <property type="match status" value="1"/>
</dbReference>
<feature type="compositionally biased region" description="Basic and acidic residues" evidence="5">
    <location>
        <begin position="1094"/>
        <end position="1110"/>
    </location>
</feature>
<dbReference type="Gene3D" id="2.120.10.80">
    <property type="entry name" value="Kelch-type beta propeller"/>
    <property type="match status" value="1"/>
</dbReference>
<evidence type="ECO:0000256" key="1">
    <source>
        <dbReference type="ARBA" id="ARBA00004167"/>
    </source>
</evidence>
<evidence type="ECO:0000256" key="3">
    <source>
        <dbReference type="ARBA" id="ARBA00022989"/>
    </source>
</evidence>
<feature type="transmembrane region" description="Helical" evidence="6">
    <location>
        <begin position="432"/>
        <end position="455"/>
    </location>
</feature>
<feature type="compositionally biased region" description="Polar residues" evidence="5">
    <location>
        <begin position="884"/>
        <end position="895"/>
    </location>
</feature>
<evidence type="ECO:0000256" key="2">
    <source>
        <dbReference type="ARBA" id="ARBA00022692"/>
    </source>
</evidence>
<dbReference type="OrthoDB" id="205993at2759"/>